<comment type="similarity">
    <text evidence="1 7">Belongs to the bacterial ribosomal protein bL9 family.</text>
</comment>
<evidence type="ECO:0000256" key="5">
    <source>
        <dbReference type="ARBA" id="ARBA00023274"/>
    </source>
</evidence>
<keyword evidence="4 7" id="KW-0689">Ribosomal protein</keyword>
<dbReference type="Gene3D" id="3.40.5.10">
    <property type="entry name" value="Ribosomal protein L9, N-terminal domain"/>
    <property type="match status" value="1"/>
</dbReference>
<dbReference type="GO" id="GO:0019843">
    <property type="term" value="F:rRNA binding"/>
    <property type="evidence" value="ECO:0007669"/>
    <property type="project" value="UniProtKB-UniRule"/>
</dbReference>
<comment type="caution">
    <text evidence="11">The sequence shown here is derived from an EMBL/GenBank/DDBJ whole genome shotgun (WGS) entry which is preliminary data.</text>
</comment>
<dbReference type="AlphaFoldDB" id="A0A1G1XZL6"/>
<dbReference type="InterPro" id="IPR036791">
    <property type="entry name" value="Ribosomal_bL9_C_sf"/>
</dbReference>
<dbReference type="InterPro" id="IPR009027">
    <property type="entry name" value="Ribosomal_bL9/RNase_H1_N"/>
</dbReference>
<dbReference type="Pfam" id="PF03948">
    <property type="entry name" value="Ribosomal_L9_C"/>
    <property type="match status" value="1"/>
</dbReference>
<dbReference type="InterPro" id="IPR020070">
    <property type="entry name" value="Ribosomal_bL9_N"/>
</dbReference>
<dbReference type="PANTHER" id="PTHR21368">
    <property type="entry name" value="50S RIBOSOMAL PROTEIN L9"/>
    <property type="match status" value="1"/>
</dbReference>
<protein>
    <recommendedName>
        <fullName evidence="6 7">Large ribosomal subunit protein bL9</fullName>
    </recommendedName>
</protein>
<evidence type="ECO:0000259" key="10">
    <source>
        <dbReference type="Pfam" id="PF03948"/>
    </source>
</evidence>
<evidence type="ECO:0000256" key="7">
    <source>
        <dbReference type="HAMAP-Rule" id="MF_00503"/>
    </source>
</evidence>
<sequence length="146" mass="15921">MKVILLKNVPNLGEKNDVKEVATGYARNFLMPKGLVKEATPETIKEAELEKEKESNMAEADLAKTEKLAQQLEGQVVEVTAKASESGTLFASVSALKIAGALKDKGFSVQKEQIQAQHIKEIGEHEVVINLDHGLDSRITLIINAE</sequence>
<dbReference type="GO" id="GO:0006412">
    <property type="term" value="P:translation"/>
    <property type="evidence" value="ECO:0007669"/>
    <property type="project" value="UniProtKB-UniRule"/>
</dbReference>
<dbReference type="InterPro" id="IPR036935">
    <property type="entry name" value="Ribosomal_bL9_N_sf"/>
</dbReference>
<keyword evidence="8" id="KW-0175">Coiled coil</keyword>
<evidence type="ECO:0000256" key="6">
    <source>
        <dbReference type="ARBA" id="ARBA00035292"/>
    </source>
</evidence>
<keyword evidence="5 7" id="KW-0687">Ribonucleoprotein</keyword>
<evidence type="ECO:0000256" key="8">
    <source>
        <dbReference type="SAM" id="Coils"/>
    </source>
</evidence>
<keyword evidence="3 7" id="KW-0694">RNA-binding</keyword>
<reference evidence="11 12" key="1">
    <citation type="journal article" date="2016" name="Nat. Commun.">
        <title>Thousands of microbial genomes shed light on interconnected biogeochemical processes in an aquifer system.</title>
        <authorList>
            <person name="Anantharaman K."/>
            <person name="Brown C.T."/>
            <person name="Hug L.A."/>
            <person name="Sharon I."/>
            <person name="Castelle C.J."/>
            <person name="Probst A.J."/>
            <person name="Thomas B.C."/>
            <person name="Singh A."/>
            <person name="Wilkins M.J."/>
            <person name="Karaoz U."/>
            <person name="Brodie E.L."/>
            <person name="Williams K.H."/>
            <person name="Hubbard S.S."/>
            <person name="Banfield J.F."/>
        </authorList>
    </citation>
    <scope>NUCLEOTIDE SEQUENCE [LARGE SCALE GENOMIC DNA]</scope>
</reference>
<dbReference type="GO" id="GO:0003735">
    <property type="term" value="F:structural constituent of ribosome"/>
    <property type="evidence" value="ECO:0007669"/>
    <property type="project" value="InterPro"/>
</dbReference>
<evidence type="ECO:0000256" key="3">
    <source>
        <dbReference type="ARBA" id="ARBA00022884"/>
    </source>
</evidence>
<dbReference type="Pfam" id="PF01281">
    <property type="entry name" value="Ribosomal_L9_N"/>
    <property type="match status" value="1"/>
</dbReference>
<dbReference type="HAMAP" id="MF_00503">
    <property type="entry name" value="Ribosomal_bL9"/>
    <property type="match status" value="1"/>
</dbReference>
<dbReference type="GO" id="GO:0005840">
    <property type="term" value="C:ribosome"/>
    <property type="evidence" value="ECO:0007669"/>
    <property type="project" value="UniProtKB-KW"/>
</dbReference>
<proteinExistence type="inferred from homology"/>
<dbReference type="EMBL" id="MHIE01000019">
    <property type="protein sequence ID" value="OGY45462.1"/>
    <property type="molecule type" value="Genomic_DNA"/>
</dbReference>
<dbReference type="STRING" id="1797535.A2744_02125"/>
<evidence type="ECO:0000313" key="12">
    <source>
        <dbReference type="Proteomes" id="UP000178240"/>
    </source>
</evidence>
<dbReference type="Proteomes" id="UP000178240">
    <property type="component" value="Unassembled WGS sequence"/>
</dbReference>
<keyword evidence="2 7" id="KW-0699">rRNA-binding</keyword>
<evidence type="ECO:0000259" key="9">
    <source>
        <dbReference type="Pfam" id="PF01281"/>
    </source>
</evidence>
<feature type="domain" description="Large ribosomal subunit protein bL9 C-terminal" evidence="10">
    <location>
        <begin position="64"/>
        <end position="144"/>
    </location>
</feature>
<dbReference type="InterPro" id="IPR000244">
    <property type="entry name" value="Ribosomal_bL9"/>
</dbReference>
<dbReference type="NCBIfam" id="TIGR00158">
    <property type="entry name" value="L9"/>
    <property type="match status" value="1"/>
</dbReference>
<organism evidence="11 12">
    <name type="scientific">Candidatus Buchananbacteria bacterium RIFCSPHIGHO2_01_FULL_44_11</name>
    <dbReference type="NCBI Taxonomy" id="1797535"/>
    <lineage>
        <taxon>Bacteria</taxon>
        <taxon>Candidatus Buchananiibacteriota</taxon>
    </lineage>
</organism>
<dbReference type="SUPFAM" id="SSF55658">
    <property type="entry name" value="L9 N-domain-like"/>
    <property type="match status" value="1"/>
</dbReference>
<evidence type="ECO:0000313" key="11">
    <source>
        <dbReference type="EMBL" id="OGY45462.1"/>
    </source>
</evidence>
<name>A0A1G1XZL6_9BACT</name>
<evidence type="ECO:0000256" key="4">
    <source>
        <dbReference type="ARBA" id="ARBA00022980"/>
    </source>
</evidence>
<gene>
    <name evidence="7" type="primary">rplI</name>
    <name evidence="11" type="ORF">A2744_02125</name>
</gene>
<dbReference type="InterPro" id="IPR020594">
    <property type="entry name" value="Ribosomal_bL9_bac/chp"/>
</dbReference>
<evidence type="ECO:0000256" key="2">
    <source>
        <dbReference type="ARBA" id="ARBA00022730"/>
    </source>
</evidence>
<dbReference type="SUPFAM" id="SSF55653">
    <property type="entry name" value="Ribosomal protein L9 C-domain"/>
    <property type="match status" value="1"/>
</dbReference>
<dbReference type="InterPro" id="IPR020069">
    <property type="entry name" value="Ribosomal_bL9_C"/>
</dbReference>
<feature type="domain" description="Ribosomal protein L9" evidence="9">
    <location>
        <begin position="1"/>
        <end position="46"/>
    </location>
</feature>
<feature type="coiled-coil region" evidence="8">
    <location>
        <begin position="46"/>
        <end position="82"/>
    </location>
</feature>
<evidence type="ECO:0000256" key="1">
    <source>
        <dbReference type="ARBA" id="ARBA00010605"/>
    </source>
</evidence>
<accession>A0A1G1XZL6</accession>
<comment type="function">
    <text evidence="7">Binds to the 23S rRNA.</text>
</comment>
<dbReference type="Gene3D" id="3.10.430.100">
    <property type="entry name" value="Ribosomal protein L9, C-terminal domain"/>
    <property type="match status" value="1"/>
</dbReference>
<dbReference type="GO" id="GO:1990904">
    <property type="term" value="C:ribonucleoprotein complex"/>
    <property type="evidence" value="ECO:0007669"/>
    <property type="project" value="UniProtKB-KW"/>
</dbReference>